<evidence type="ECO:0000256" key="3">
    <source>
        <dbReference type="ARBA" id="ARBA00022692"/>
    </source>
</evidence>
<feature type="transmembrane region" description="Helical" evidence="6">
    <location>
        <begin position="253"/>
        <end position="270"/>
    </location>
</feature>
<name>A0A4Q9JT96_9BACT</name>
<evidence type="ECO:0000259" key="7">
    <source>
        <dbReference type="Pfam" id="PF03772"/>
    </source>
</evidence>
<feature type="transmembrane region" description="Helical" evidence="6">
    <location>
        <begin position="303"/>
        <end position="326"/>
    </location>
</feature>
<protein>
    <submittedName>
        <fullName evidence="8">ComEC/Rec2 family competence protein</fullName>
    </submittedName>
</protein>
<keyword evidence="4 6" id="KW-1133">Transmembrane helix</keyword>
<evidence type="ECO:0000256" key="6">
    <source>
        <dbReference type="SAM" id="Phobius"/>
    </source>
</evidence>
<evidence type="ECO:0000313" key="8">
    <source>
        <dbReference type="EMBL" id="TBR79926.1"/>
    </source>
</evidence>
<organism evidence="8 9">
    <name type="scientific">Campylobacter novaezeelandiae</name>
    <dbReference type="NCBI Taxonomy" id="2267891"/>
    <lineage>
        <taxon>Bacteria</taxon>
        <taxon>Pseudomonadati</taxon>
        <taxon>Campylobacterota</taxon>
        <taxon>Epsilonproteobacteria</taxon>
        <taxon>Campylobacterales</taxon>
        <taxon>Campylobacteraceae</taxon>
        <taxon>Campylobacter</taxon>
    </lineage>
</organism>
<dbReference type="AlphaFoldDB" id="A0A4Q9JT96"/>
<gene>
    <name evidence="8" type="ORF">DU473_06360</name>
</gene>
<dbReference type="RefSeq" id="WP_131186757.1">
    <property type="nucleotide sequence ID" value="NZ_QPGR01000012.1"/>
</dbReference>
<sequence length="416" mass="49701">MFFYNSLLQKNKELFIVFFIFISIFIFNILLEYKNYLNFKENKHPSIQATIIQIYQKKNKKNKNYFVLKLKNKNFTFYTTSFKDLNLSKNENIELRIITTNLNFKDYLSKNFYAPSYNIKSLGFSKNPKIIDYFLNQHENEKIKELYGALFFALPISLELRTDINYYGIAHLIAISGYHIGLIFSFLFFLLSPIYSFFQKKYFPYRNLKFDLSIVIFTFLIIYAYLIGFVPSYIRSLIMLLWGFYLISKNIKLISFVNLFLSVCICIALFPKLLFSVGFLFSILGVFYIFLYLHHFSKYFKPFINILLLNVWTFFAMILPVIYFFPLLSYQQILAIFISIIFAIFYPLVLFLHFINEGGLLDDYLILFFNFKLYAINFKIPFFIFLAYILLSLLSMRFKILALFCISLNFLPFIFI</sequence>
<keyword evidence="9" id="KW-1185">Reference proteome</keyword>
<keyword evidence="3 6" id="KW-0812">Transmembrane</keyword>
<dbReference type="GO" id="GO:0005886">
    <property type="term" value="C:plasma membrane"/>
    <property type="evidence" value="ECO:0007669"/>
    <property type="project" value="UniProtKB-SubCell"/>
</dbReference>
<dbReference type="Proteomes" id="UP000292583">
    <property type="component" value="Unassembled WGS sequence"/>
</dbReference>
<feature type="transmembrane region" description="Helical" evidence="6">
    <location>
        <begin position="367"/>
        <end position="391"/>
    </location>
</feature>
<feature type="domain" description="ComEC/Rec2-related protein" evidence="7">
    <location>
        <begin position="156"/>
        <end position="351"/>
    </location>
</feature>
<evidence type="ECO:0000256" key="5">
    <source>
        <dbReference type="ARBA" id="ARBA00023136"/>
    </source>
</evidence>
<evidence type="ECO:0000313" key="9">
    <source>
        <dbReference type="Proteomes" id="UP000292583"/>
    </source>
</evidence>
<evidence type="ECO:0000256" key="2">
    <source>
        <dbReference type="ARBA" id="ARBA00022475"/>
    </source>
</evidence>
<evidence type="ECO:0000256" key="4">
    <source>
        <dbReference type="ARBA" id="ARBA00022989"/>
    </source>
</evidence>
<dbReference type="OrthoDB" id="5372341at2"/>
<comment type="caution">
    <text evidence="8">The sequence shown here is derived from an EMBL/GenBank/DDBJ whole genome shotgun (WGS) entry which is preliminary data.</text>
</comment>
<keyword evidence="2" id="KW-1003">Cell membrane</keyword>
<dbReference type="PANTHER" id="PTHR30619:SF7">
    <property type="entry name" value="BETA-LACTAMASE DOMAIN PROTEIN"/>
    <property type="match status" value="1"/>
</dbReference>
<dbReference type="NCBIfam" id="TIGR00360">
    <property type="entry name" value="ComEC_N-term"/>
    <property type="match status" value="1"/>
</dbReference>
<accession>A0A4Q9JT96</accession>
<feature type="transmembrane region" description="Helical" evidence="6">
    <location>
        <begin position="277"/>
        <end position="297"/>
    </location>
</feature>
<dbReference type="InterPro" id="IPR052159">
    <property type="entry name" value="Competence_DNA_uptake"/>
</dbReference>
<comment type="subcellular location">
    <subcellularLocation>
        <location evidence="1">Cell membrane</location>
        <topology evidence="1">Multi-pass membrane protein</topology>
    </subcellularLocation>
</comment>
<dbReference type="InterPro" id="IPR004477">
    <property type="entry name" value="ComEC_N"/>
</dbReference>
<feature type="transmembrane region" description="Helical" evidence="6">
    <location>
        <begin position="398"/>
        <end position="415"/>
    </location>
</feature>
<feature type="transmembrane region" description="Helical" evidence="6">
    <location>
        <begin position="168"/>
        <end position="191"/>
    </location>
</feature>
<feature type="transmembrane region" description="Helical" evidence="6">
    <location>
        <begin position="333"/>
        <end position="355"/>
    </location>
</feature>
<proteinExistence type="predicted"/>
<reference evidence="8 9" key="1">
    <citation type="submission" date="2018-07" db="EMBL/GenBank/DDBJ databases">
        <title>Campylobacter zealandensis sp. nov., isolated from birds and water in New Zealand.</title>
        <authorList>
            <person name="Wilkinson D.A."/>
            <person name="Biggs P.J."/>
            <person name="French N.P."/>
            <person name="Midwinter A.C."/>
        </authorList>
    </citation>
    <scope>NUCLEOTIDE SEQUENCE [LARGE SCALE GENOMIC DNA]</scope>
    <source>
        <strain evidence="8 9">B423b</strain>
    </source>
</reference>
<dbReference type="PANTHER" id="PTHR30619">
    <property type="entry name" value="DNA INTERNALIZATION/COMPETENCE PROTEIN COMEC/REC2"/>
    <property type="match status" value="1"/>
</dbReference>
<keyword evidence="5 6" id="KW-0472">Membrane</keyword>
<feature type="transmembrane region" description="Helical" evidence="6">
    <location>
        <begin position="212"/>
        <end position="233"/>
    </location>
</feature>
<feature type="transmembrane region" description="Helical" evidence="6">
    <location>
        <begin position="14"/>
        <end position="33"/>
    </location>
</feature>
<dbReference type="EMBL" id="QPGR01000012">
    <property type="protein sequence ID" value="TBR79926.1"/>
    <property type="molecule type" value="Genomic_DNA"/>
</dbReference>
<evidence type="ECO:0000256" key="1">
    <source>
        <dbReference type="ARBA" id="ARBA00004651"/>
    </source>
</evidence>
<dbReference type="Pfam" id="PF03772">
    <property type="entry name" value="Competence"/>
    <property type="match status" value="1"/>
</dbReference>